<organism evidence="2 3">
    <name type="scientific">Colocasia esculenta</name>
    <name type="common">Wild taro</name>
    <name type="synonym">Arum esculentum</name>
    <dbReference type="NCBI Taxonomy" id="4460"/>
    <lineage>
        <taxon>Eukaryota</taxon>
        <taxon>Viridiplantae</taxon>
        <taxon>Streptophyta</taxon>
        <taxon>Embryophyta</taxon>
        <taxon>Tracheophyta</taxon>
        <taxon>Spermatophyta</taxon>
        <taxon>Magnoliopsida</taxon>
        <taxon>Liliopsida</taxon>
        <taxon>Araceae</taxon>
        <taxon>Aroideae</taxon>
        <taxon>Colocasieae</taxon>
        <taxon>Colocasia</taxon>
    </lineage>
</organism>
<dbReference type="Proteomes" id="UP000652761">
    <property type="component" value="Unassembled WGS sequence"/>
</dbReference>
<dbReference type="Gene3D" id="1.10.357.150">
    <property type="match status" value="1"/>
</dbReference>
<keyword evidence="3" id="KW-1185">Reference proteome</keyword>
<dbReference type="GO" id="GO:0007094">
    <property type="term" value="P:mitotic spindle assembly checkpoint signaling"/>
    <property type="evidence" value="ECO:0007669"/>
    <property type="project" value="TreeGrafter"/>
</dbReference>
<accession>A0A843WU13</accession>
<dbReference type="GO" id="GO:0006888">
    <property type="term" value="P:endoplasmic reticulum to Golgi vesicle-mediated transport"/>
    <property type="evidence" value="ECO:0007669"/>
    <property type="project" value="TreeGrafter"/>
</dbReference>
<dbReference type="EMBL" id="NMUH01004943">
    <property type="protein sequence ID" value="MQM11326.1"/>
    <property type="molecule type" value="Genomic_DNA"/>
</dbReference>
<feature type="domain" description="ZW10 C-terminal helical" evidence="1">
    <location>
        <begin position="6"/>
        <end position="139"/>
    </location>
</feature>
<proteinExistence type="predicted"/>
<dbReference type="AlphaFoldDB" id="A0A843WU13"/>
<name>A0A843WU13_COLES</name>
<evidence type="ECO:0000259" key="1">
    <source>
        <dbReference type="Pfam" id="PF22766"/>
    </source>
</evidence>
<protein>
    <recommendedName>
        <fullName evidence="1">ZW10 C-terminal helical domain-containing protein</fullName>
    </recommendedName>
</protein>
<comment type="caution">
    <text evidence="2">The sequence shown here is derived from an EMBL/GenBank/DDBJ whole genome shotgun (WGS) entry which is preliminary data.</text>
</comment>
<evidence type="ECO:0000313" key="2">
    <source>
        <dbReference type="EMBL" id="MQM11326.1"/>
    </source>
</evidence>
<evidence type="ECO:0000313" key="3">
    <source>
        <dbReference type="Proteomes" id="UP000652761"/>
    </source>
</evidence>
<dbReference type="PANTHER" id="PTHR12205:SF0">
    <property type="entry name" value="CENTROMERE_KINETOCHORE PROTEIN ZW10 HOMOLOG"/>
    <property type="match status" value="1"/>
</dbReference>
<dbReference type="GO" id="GO:1990423">
    <property type="term" value="C:RZZ complex"/>
    <property type="evidence" value="ECO:0007669"/>
    <property type="project" value="TreeGrafter"/>
</dbReference>
<gene>
    <name evidence="2" type="ORF">Taro_044233</name>
</gene>
<dbReference type="InterPro" id="IPR046362">
    <property type="entry name" value="Zw10/DSL1_C_sf"/>
</dbReference>
<dbReference type="InterPro" id="IPR055148">
    <property type="entry name" value="ZW10_C_2"/>
</dbReference>
<feature type="non-terminal residue" evidence="2">
    <location>
        <position position="145"/>
    </location>
</feature>
<sequence>LNPWFQVVFILEKAHIIWDPVLPRPTYRRIMCMLLDFVFSTIMKDMLLLDDIAAEETLQLQQLIHIILENLSPLFESLVDTSSKDTFSEENQWIQFDERIPSFRKFRKLADLLDFPLKSITASWESGELIHCGFSSSEVCHDVSS</sequence>
<reference evidence="2" key="1">
    <citation type="submission" date="2017-07" db="EMBL/GenBank/DDBJ databases">
        <title>Taro Niue Genome Assembly and Annotation.</title>
        <authorList>
            <person name="Atibalentja N."/>
            <person name="Keating K."/>
            <person name="Fields C.J."/>
        </authorList>
    </citation>
    <scope>NUCLEOTIDE SEQUENCE</scope>
    <source>
        <strain evidence="2">Niue_2</strain>
        <tissue evidence="2">Leaf</tissue>
    </source>
</reference>
<dbReference type="PANTHER" id="PTHR12205">
    <property type="entry name" value="CENTROMERE/KINETOCHORE PROTEIN ZW10"/>
    <property type="match status" value="1"/>
</dbReference>
<dbReference type="GO" id="GO:0005737">
    <property type="term" value="C:cytoplasm"/>
    <property type="evidence" value="ECO:0007669"/>
    <property type="project" value="GOC"/>
</dbReference>
<dbReference type="OrthoDB" id="783657at2759"/>
<dbReference type="Pfam" id="PF22766">
    <property type="entry name" value="ZW10_C2"/>
    <property type="match status" value="1"/>
</dbReference>